<dbReference type="AlphaFoldDB" id="A0A1Y3EEH7"/>
<dbReference type="Gene3D" id="2.60.40.1450">
    <property type="entry name" value="LAG1, DNA binding domain"/>
    <property type="match status" value="1"/>
</dbReference>
<dbReference type="SMART" id="SM01267">
    <property type="entry name" value="LAG1_DNAbind"/>
    <property type="match status" value="1"/>
</dbReference>
<dbReference type="Proteomes" id="UP000243006">
    <property type="component" value="Unassembled WGS sequence"/>
</dbReference>
<dbReference type="GO" id="GO:0001228">
    <property type="term" value="F:DNA-binding transcription activator activity, RNA polymerase II-specific"/>
    <property type="evidence" value="ECO:0007669"/>
    <property type="project" value="InterPro"/>
</dbReference>
<dbReference type="GO" id="GO:0005634">
    <property type="term" value="C:nucleus"/>
    <property type="evidence" value="ECO:0007669"/>
    <property type="project" value="InterPro"/>
</dbReference>
<dbReference type="SUPFAM" id="SSF49417">
    <property type="entry name" value="p53-like transcription factors"/>
    <property type="match status" value="1"/>
</dbReference>
<name>A0A1Y3EEH7_9BILA</name>
<dbReference type="InterPro" id="IPR008967">
    <property type="entry name" value="p53-like_TF_DNA-bd_sf"/>
</dbReference>
<comment type="caution">
    <text evidence="3">The sequence shown here is derived from an EMBL/GenBank/DDBJ whole genome shotgun (WGS) entry which is preliminary data.</text>
</comment>
<evidence type="ECO:0000256" key="1">
    <source>
        <dbReference type="SAM" id="MobiDB-lite"/>
    </source>
</evidence>
<evidence type="ECO:0000259" key="2">
    <source>
        <dbReference type="SMART" id="SM01267"/>
    </source>
</evidence>
<feature type="domain" description="RBP-J/Cbf11/Cbf12 DNA binding" evidence="2">
    <location>
        <begin position="12"/>
        <end position="111"/>
    </location>
</feature>
<evidence type="ECO:0000313" key="3">
    <source>
        <dbReference type="EMBL" id="OUC43421.1"/>
    </source>
</evidence>
<gene>
    <name evidence="3" type="ORF">D917_09783</name>
</gene>
<dbReference type="PANTHER" id="PTHR10665">
    <property type="entry name" value="RECOMBINING BINDING PROTEIN SUPPRESSOR OF HAIRLESS"/>
    <property type="match status" value="1"/>
</dbReference>
<accession>A0A1Y3EEH7</accession>
<organism evidence="3 4">
    <name type="scientific">Trichinella nativa</name>
    <dbReference type="NCBI Taxonomy" id="6335"/>
    <lineage>
        <taxon>Eukaryota</taxon>
        <taxon>Metazoa</taxon>
        <taxon>Ecdysozoa</taxon>
        <taxon>Nematoda</taxon>
        <taxon>Enoplea</taxon>
        <taxon>Dorylaimia</taxon>
        <taxon>Trichinellida</taxon>
        <taxon>Trichinellidae</taxon>
        <taxon>Trichinella</taxon>
    </lineage>
</organism>
<dbReference type="EMBL" id="LVZM01014989">
    <property type="protein sequence ID" value="OUC43421.1"/>
    <property type="molecule type" value="Genomic_DNA"/>
</dbReference>
<dbReference type="InterPro" id="IPR037095">
    <property type="entry name" value="RBP-J/Cbf11_DNA-bd_sf"/>
</dbReference>
<evidence type="ECO:0000313" key="4">
    <source>
        <dbReference type="Proteomes" id="UP000243006"/>
    </source>
</evidence>
<sequence length="111" mass="12762">MLRYLQDDTQCILTIFHAKVAQKSYGSEKRFFCPPPCVYLFGSGWKQKKRQVSFLYRQMMQVRRVNSSSSAVEEDPPLSVKADEEEDSPLLERSAGNLQQLYDTDSINCST</sequence>
<proteinExistence type="predicted"/>
<feature type="non-terminal residue" evidence="3">
    <location>
        <position position="111"/>
    </location>
</feature>
<feature type="region of interest" description="Disordered" evidence="1">
    <location>
        <begin position="63"/>
        <end position="97"/>
    </location>
</feature>
<dbReference type="InterPro" id="IPR015351">
    <property type="entry name" value="RBP-J/Cbf11/Cbf12_DNA-bd"/>
</dbReference>
<dbReference type="GO" id="GO:0003677">
    <property type="term" value="F:DNA binding"/>
    <property type="evidence" value="ECO:0007669"/>
    <property type="project" value="InterPro"/>
</dbReference>
<dbReference type="InterPro" id="IPR040159">
    <property type="entry name" value="CLS_fam"/>
</dbReference>
<protein>
    <submittedName>
        <fullName evidence="3">LAG1, DNA binding protein</fullName>
    </submittedName>
</protein>
<reference evidence="3 4" key="1">
    <citation type="submission" date="2015-04" db="EMBL/GenBank/DDBJ databases">
        <title>Draft genome of the roundworm Trichinella nativa.</title>
        <authorList>
            <person name="Mitreva M."/>
        </authorList>
    </citation>
    <scope>NUCLEOTIDE SEQUENCE [LARGE SCALE GENOMIC DNA]</scope>
    <source>
        <strain evidence="3 4">ISS45</strain>
    </source>
</reference>
<dbReference type="Pfam" id="PF09271">
    <property type="entry name" value="LAG1-DNAbind"/>
    <property type="match status" value="1"/>
</dbReference>